<dbReference type="EMBL" id="JAVFHQ010000066">
    <property type="protein sequence ID" value="KAK4540493.1"/>
    <property type="molecule type" value="Genomic_DNA"/>
</dbReference>
<comment type="subcellular location">
    <subcellularLocation>
        <location evidence="1">Vacuole membrane</location>
        <topology evidence="1">Peripheral membrane protein</topology>
    </subcellularLocation>
</comment>
<evidence type="ECO:0000256" key="1">
    <source>
        <dbReference type="ARBA" id="ARBA00004148"/>
    </source>
</evidence>
<dbReference type="InterPro" id="IPR027244">
    <property type="entry name" value="IML1"/>
</dbReference>
<dbReference type="PANTHER" id="PTHR13179:SF8">
    <property type="entry name" value="GATOR COMPLEX PROTEIN DEPDC5"/>
    <property type="match status" value="1"/>
</dbReference>
<dbReference type="InterPro" id="IPR048255">
    <property type="entry name" value="IML1_N"/>
</dbReference>
<dbReference type="GO" id="GO:1990130">
    <property type="term" value="C:GATOR1 complex"/>
    <property type="evidence" value="ECO:0007669"/>
    <property type="project" value="TreeGrafter"/>
</dbReference>
<comment type="caution">
    <text evidence="7">The sequence shown here is derived from an EMBL/GenBank/DDBJ whole genome shotgun (WGS) entry which is preliminary data.</text>
</comment>
<name>A0AAV9J707_9PEZI</name>
<dbReference type="GO" id="GO:0010508">
    <property type="term" value="P:positive regulation of autophagy"/>
    <property type="evidence" value="ECO:0007669"/>
    <property type="project" value="TreeGrafter"/>
</dbReference>
<sequence length="1421" mass="157172">MATEQLKRPCTVVLHDDRISQDDVLCGAKALPVGFLAHLSVAGAKRLCLVAKATAANPDEISVHVSLAQRFGFENRVKGTVEIVEDYGTATATHVELFFRDQHLSRADMWRIMQRLDGTVMHKGQQVSYLGAVAAEVEEVYIAGQNVGSAYVSQATTKPIFRSGNARYTILIQISKEMLEQWVDGELMYERVLSGYLPELFRRWDTLKVRHRISVVLFGRTTAPSRSSLDSDKAVDFFHVVATDVPSAKSSDVIRQLKAAFNGNRLPRQVSFAANGNTLEALHMAAMDFANDNIDPHLSSTGASIIAITAGVGLFETKHDMLQATTRLLMGNSIGVDIVALSSQPLHPVPLFSYQRDRQWEYALPHWVEISFWERRSSAFAPKWNISTARSSVEKVYTQPLRIESSKALSLAAALDSHDELLFSCDPSATKAGSNITTPTPEAVTNPTSTARPTIRHGKALKERPNEVLPAVVRTTPVVTPTASSSLNGRAKREALPPHALMASGRKISLGPKGLAPSRAVASTTVTAEHAQQGKDAPSTAVFPPNEASSSIAKEIRRTLLLRKTSQLSLASQAISEPAETTRPIAIGLAREVEQSLEDPVSIIEKGVMATVSESELAEDGGLSETPRAKLDPLYVAMKAAEAEGNWKTSPWLTLLNPSNPKRSNMRVAVQYRKWQHVFPKAISTATFKWLSMCSPAALPLTTEYRPPLRELERCASKAIRRLLVSPSKSVGSAGAQHLLEQLIRLRLTYGFQQASSDSRAVGASQPGDRDRFLMSLGNVHHELRRLSDAEIQVVEYRQQSGSDELDVSGGNYLEKYPVRLRTLVASKSVATSVSIATSKPQPDWSKLDEQLITDEQALADQTYSMMRFVLIPVEPPRTLSHGPNASVHGLSDEERRIDGIQKLTQLWQRNRWVSAEDQRHHASLIRAKTTTAVADRDPNPLAIEYQTRDPSAVVNALGPSLTGELSEGEHWTPPLFAESEMYHSSDFDVTKLVKQMQEAPPHGVEVRDRRWLARLHFKCFRGDELVNWLLRVFSDLHSREDAIAIGNELMKKRGIFTHVRHRHDFRDGNYFYQIAGAHRTTEYPDTASVFGKASLRSMPITPMVESRNSPMMRAAQIGSPVMRPTHAHADSDSSGKLTPTTMPADKKKLLLSQMMRCNVDPAKKSDQLEVVSLHYDRIHNPDNCYHIQLEWVTTTAKLIRDAVGRWAALVENHGLRLVQVPLAEACKLSLQHPFDQPVSVKLAVPPPETIAATPVLDARYRAPRMVEDVLGFQKALLRKMDFVLDYEAAASFTTKLDVTYSYGRPEYDLTQFVHKSGSVLAQISGDEKSDFLLLPNRLASQRPAATGKQSEPEPVENIVGAFTKLCHDEAALKAFYSDLLRPRMLAHSPLTSESLGADSDVPPIQLPPHLLHRAALKGLF</sequence>
<dbReference type="Pfam" id="PF12257">
    <property type="entry name" value="IML1"/>
    <property type="match status" value="1"/>
</dbReference>
<gene>
    <name evidence="7" type="ORF">LTR36_009131</name>
</gene>
<dbReference type="InterPro" id="IPR000591">
    <property type="entry name" value="DEP_dom"/>
</dbReference>
<reference evidence="7 8" key="1">
    <citation type="submission" date="2021-11" db="EMBL/GenBank/DDBJ databases">
        <title>Black yeast isolated from Biological Soil Crust.</title>
        <authorList>
            <person name="Kurbessoian T."/>
        </authorList>
    </citation>
    <scope>NUCLEOTIDE SEQUENCE [LARGE SCALE GENOMIC DNA]</scope>
    <source>
        <strain evidence="7 8">CCFEE 5522</strain>
    </source>
</reference>
<dbReference type="GO" id="GO:0035556">
    <property type="term" value="P:intracellular signal transduction"/>
    <property type="evidence" value="ECO:0007669"/>
    <property type="project" value="InterPro"/>
</dbReference>
<protein>
    <recommendedName>
        <fullName evidence="3">Vacuolar membrane-associated protein IML1</fullName>
    </recommendedName>
    <alternativeName>
        <fullName evidence="4">Vacuolar membrane-associated protein iml1</fullName>
    </alternativeName>
</protein>
<dbReference type="PROSITE" id="PS50186">
    <property type="entry name" value="DEP"/>
    <property type="match status" value="1"/>
</dbReference>
<dbReference type="InterPro" id="IPR045838">
    <property type="entry name" value="DEPDC5_CTD"/>
</dbReference>
<dbReference type="InterPro" id="IPR036388">
    <property type="entry name" value="WH-like_DNA-bd_sf"/>
</dbReference>
<dbReference type="SMART" id="SM00049">
    <property type="entry name" value="DEP"/>
    <property type="match status" value="1"/>
</dbReference>
<keyword evidence="8" id="KW-1185">Reference proteome</keyword>
<evidence type="ECO:0000313" key="8">
    <source>
        <dbReference type="Proteomes" id="UP001324427"/>
    </source>
</evidence>
<dbReference type="Pfam" id="PF00610">
    <property type="entry name" value="DEP"/>
    <property type="match status" value="1"/>
</dbReference>
<dbReference type="GO" id="GO:0005096">
    <property type="term" value="F:GTPase activator activity"/>
    <property type="evidence" value="ECO:0007669"/>
    <property type="project" value="InterPro"/>
</dbReference>
<evidence type="ECO:0000256" key="4">
    <source>
        <dbReference type="ARBA" id="ARBA00021881"/>
    </source>
</evidence>
<feature type="region of interest" description="Disordered" evidence="5">
    <location>
        <begin position="431"/>
        <end position="452"/>
    </location>
</feature>
<evidence type="ECO:0000259" key="6">
    <source>
        <dbReference type="PROSITE" id="PS50186"/>
    </source>
</evidence>
<evidence type="ECO:0000256" key="5">
    <source>
        <dbReference type="SAM" id="MobiDB-lite"/>
    </source>
</evidence>
<dbReference type="Gene3D" id="1.10.10.10">
    <property type="entry name" value="Winged helix-like DNA-binding domain superfamily/Winged helix DNA-binding domain"/>
    <property type="match status" value="1"/>
</dbReference>
<dbReference type="SUPFAM" id="SSF46785">
    <property type="entry name" value="Winged helix' DNA-binding domain"/>
    <property type="match status" value="1"/>
</dbReference>
<dbReference type="PANTHER" id="PTHR13179">
    <property type="entry name" value="DEP DOMAIN CONTAINING PROTEIN 5"/>
    <property type="match status" value="1"/>
</dbReference>
<dbReference type="GO" id="GO:1904262">
    <property type="term" value="P:negative regulation of TORC1 signaling"/>
    <property type="evidence" value="ECO:0007669"/>
    <property type="project" value="TreeGrafter"/>
</dbReference>
<accession>A0AAV9J707</accession>
<organism evidence="7 8">
    <name type="scientific">Oleoguttula mirabilis</name>
    <dbReference type="NCBI Taxonomy" id="1507867"/>
    <lineage>
        <taxon>Eukaryota</taxon>
        <taxon>Fungi</taxon>
        <taxon>Dikarya</taxon>
        <taxon>Ascomycota</taxon>
        <taxon>Pezizomycotina</taxon>
        <taxon>Dothideomycetes</taxon>
        <taxon>Dothideomycetidae</taxon>
        <taxon>Mycosphaerellales</taxon>
        <taxon>Teratosphaeriaceae</taxon>
        <taxon>Oleoguttula</taxon>
    </lineage>
</organism>
<proteinExistence type="inferred from homology"/>
<dbReference type="Pfam" id="PF19418">
    <property type="entry name" value="DEPDC5_CTD"/>
    <property type="match status" value="1"/>
</dbReference>
<dbReference type="GO" id="GO:0005774">
    <property type="term" value="C:vacuolar membrane"/>
    <property type="evidence" value="ECO:0007669"/>
    <property type="project" value="UniProtKB-SubCell"/>
</dbReference>
<dbReference type="InterPro" id="IPR036390">
    <property type="entry name" value="WH_DNA-bd_sf"/>
</dbReference>
<dbReference type="Proteomes" id="UP001324427">
    <property type="component" value="Unassembled WGS sequence"/>
</dbReference>
<evidence type="ECO:0000256" key="3">
    <source>
        <dbReference type="ARBA" id="ARBA00018529"/>
    </source>
</evidence>
<comment type="similarity">
    <text evidence="2">Belongs to the IML1 family.</text>
</comment>
<evidence type="ECO:0000313" key="7">
    <source>
        <dbReference type="EMBL" id="KAK4540493.1"/>
    </source>
</evidence>
<evidence type="ECO:0000256" key="2">
    <source>
        <dbReference type="ARBA" id="ARBA00005643"/>
    </source>
</evidence>
<feature type="domain" description="DEP" evidence="6">
    <location>
        <begin position="1001"/>
        <end position="1077"/>
    </location>
</feature>